<accession>A0A916X163</accession>
<keyword evidence="2" id="KW-0560">Oxidoreductase</keyword>
<dbReference type="InterPro" id="IPR029039">
    <property type="entry name" value="Flavoprotein-like_sf"/>
</dbReference>
<keyword evidence="5" id="KW-1185">Reference proteome</keyword>
<dbReference type="GO" id="GO:0005829">
    <property type="term" value="C:cytosol"/>
    <property type="evidence" value="ECO:0007669"/>
    <property type="project" value="TreeGrafter"/>
</dbReference>
<name>A0A916X163_9HYPH</name>
<evidence type="ECO:0000313" key="5">
    <source>
        <dbReference type="Proteomes" id="UP000605148"/>
    </source>
</evidence>
<evidence type="ECO:0000256" key="1">
    <source>
        <dbReference type="ARBA" id="ARBA00006252"/>
    </source>
</evidence>
<organism evidence="4 5">
    <name type="scientific">Roseibium aquae</name>
    <dbReference type="NCBI Taxonomy" id="1323746"/>
    <lineage>
        <taxon>Bacteria</taxon>
        <taxon>Pseudomonadati</taxon>
        <taxon>Pseudomonadota</taxon>
        <taxon>Alphaproteobacteria</taxon>
        <taxon>Hyphomicrobiales</taxon>
        <taxon>Stappiaceae</taxon>
        <taxon>Roseibium</taxon>
    </lineage>
</organism>
<evidence type="ECO:0000259" key="3">
    <source>
        <dbReference type="Pfam" id="PF02525"/>
    </source>
</evidence>
<dbReference type="AlphaFoldDB" id="A0A916X163"/>
<dbReference type="Pfam" id="PF02525">
    <property type="entry name" value="Flavodoxin_2"/>
    <property type="match status" value="1"/>
</dbReference>
<dbReference type="InterPro" id="IPR051545">
    <property type="entry name" value="NAD(P)H_dehydrogenase_qn"/>
</dbReference>
<dbReference type="RefSeq" id="WP_150496169.1">
    <property type="nucleotide sequence ID" value="NZ_BMFA01000006.1"/>
</dbReference>
<reference evidence="4" key="1">
    <citation type="journal article" date="2014" name="Int. J. Syst. Evol. Microbiol.">
        <title>Complete genome sequence of Corynebacterium casei LMG S-19264T (=DSM 44701T), isolated from a smear-ripened cheese.</title>
        <authorList>
            <consortium name="US DOE Joint Genome Institute (JGI-PGF)"/>
            <person name="Walter F."/>
            <person name="Albersmeier A."/>
            <person name="Kalinowski J."/>
            <person name="Ruckert C."/>
        </authorList>
    </citation>
    <scope>NUCLEOTIDE SEQUENCE</scope>
    <source>
        <strain evidence="4">CGMCC 1.12426</strain>
    </source>
</reference>
<dbReference type="InterPro" id="IPR003680">
    <property type="entry name" value="Flavodoxin_fold"/>
</dbReference>
<evidence type="ECO:0000256" key="2">
    <source>
        <dbReference type="ARBA" id="ARBA00023002"/>
    </source>
</evidence>
<comment type="caution">
    <text evidence="4">The sequence shown here is derived from an EMBL/GenBank/DDBJ whole genome shotgun (WGS) entry which is preliminary data.</text>
</comment>
<gene>
    <name evidence="4" type="ORF">GCM10011316_23660</name>
</gene>
<dbReference type="OrthoDB" id="9798454at2"/>
<dbReference type="Proteomes" id="UP000605148">
    <property type="component" value="Unassembled WGS sequence"/>
</dbReference>
<dbReference type="Gene3D" id="3.40.50.360">
    <property type="match status" value="1"/>
</dbReference>
<dbReference type="EMBL" id="BMFA01000006">
    <property type="protein sequence ID" value="GGB50778.1"/>
    <property type="molecule type" value="Genomic_DNA"/>
</dbReference>
<dbReference type="GO" id="GO:0003955">
    <property type="term" value="F:NAD(P)H dehydrogenase (quinone) activity"/>
    <property type="evidence" value="ECO:0007669"/>
    <property type="project" value="TreeGrafter"/>
</dbReference>
<evidence type="ECO:0000313" key="4">
    <source>
        <dbReference type="EMBL" id="GGB50778.1"/>
    </source>
</evidence>
<dbReference type="PANTHER" id="PTHR10204:SF34">
    <property type="entry name" value="NAD(P)H DEHYDROGENASE [QUINONE] 1 ISOFORM 1"/>
    <property type="match status" value="1"/>
</dbReference>
<feature type="domain" description="Flavodoxin-like fold" evidence="3">
    <location>
        <begin position="3"/>
        <end position="183"/>
    </location>
</feature>
<reference evidence="4" key="2">
    <citation type="submission" date="2020-09" db="EMBL/GenBank/DDBJ databases">
        <authorList>
            <person name="Sun Q."/>
            <person name="Zhou Y."/>
        </authorList>
    </citation>
    <scope>NUCLEOTIDE SEQUENCE</scope>
    <source>
        <strain evidence="4">CGMCC 1.12426</strain>
    </source>
</reference>
<dbReference type="SUPFAM" id="SSF52218">
    <property type="entry name" value="Flavoproteins"/>
    <property type="match status" value="1"/>
</dbReference>
<comment type="similarity">
    <text evidence="1">Belongs to the NAD(P)H dehydrogenase (quinone) family.</text>
</comment>
<sequence>MTKKILVLDGHPATESFCGALAARYAEAARKNGHEVRIAKLSDMSFDPDFEYGSYRNVKPLEPDLEAFWADLDWSEHFVLAHPLWWGGMPAKLKGLFDRVLLPGKAFRYVKGKAFPEGLLRGRTSEVLVTADTPGWFFRLVYGAPIKKEIRSQILNFCGLKMKAYSWFASLHGSTPGQREKMLERAARLGARAI</sequence>
<dbReference type="PANTHER" id="PTHR10204">
    <property type="entry name" value="NAD P H OXIDOREDUCTASE-RELATED"/>
    <property type="match status" value="1"/>
</dbReference>
<protein>
    <submittedName>
        <fullName evidence="4">NAD(P)H dehydrogenase (Quinone)</fullName>
    </submittedName>
</protein>
<proteinExistence type="inferred from homology"/>